<dbReference type="SUPFAM" id="SSF46689">
    <property type="entry name" value="Homeodomain-like"/>
    <property type="match status" value="1"/>
</dbReference>
<proteinExistence type="predicted"/>
<feature type="region of interest" description="Disordered" evidence="5">
    <location>
        <begin position="1"/>
        <end position="21"/>
    </location>
</feature>
<keyword evidence="1" id="KW-0805">Transcription regulation</keyword>
<dbReference type="InterPro" id="IPR011075">
    <property type="entry name" value="TetR_C"/>
</dbReference>
<dbReference type="Gene3D" id="1.10.357.10">
    <property type="entry name" value="Tetracycline Repressor, domain 2"/>
    <property type="match status" value="1"/>
</dbReference>
<feature type="DNA-binding region" description="H-T-H motif" evidence="4">
    <location>
        <begin position="44"/>
        <end position="63"/>
    </location>
</feature>
<protein>
    <submittedName>
        <fullName evidence="7">TetR/AcrR family transcriptional regulator</fullName>
    </submittedName>
</protein>
<dbReference type="InterPro" id="IPR001647">
    <property type="entry name" value="HTH_TetR"/>
</dbReference>
<evidence type="ECO:0000259" key="6">
    <source>
        <dbReference type="PROSITE" id="PS50977"/>
    </source>
</evidence>
<evidence type="ECO:0000313" key="8">
    <source>
        <dbReference type="Proteomes" id="UP000320048"/>
    </source>
</evidence>
<dbReference type="SUPFAM" id="SSF48498">
    <property type="entry name" value="Tetracyclin repressor-like, C-terminal domain"/>
    <property type="match status" value="1"/>
</dbReference>
<dbReference type="InterPro" id="IPR023772">
    <property type="entry name" value="DNA-bd_HTH_TetR-type_CS"/>
</dbReference>
<feature type="domain" description="HTH tetR-type" evidence="6">
    <location>
        <begin position="21"/>
        <end position="81"/>
    </location>
</feature>
<evidence type="ECO:0000313" key="7">
    <source>
        <dbReference type="EMBL" id="TMI84405.1"/>
    </source>
</evidence>
<dbReference type="GO" id="GO:0003700">
    <property type="term" value="F:DNA-binding transcription factor activity"/>
    <property type="evidence" value="ECO:0007669"/>
    <property type="project" value="TreeGrafter"/>
</dbReference>
<dbReference type="Proteomes" id="UP000320048">
    <property type="component" value="Unassembled WGS sequence"/>
</dbReference>
<comment type="caution">
    <text evidence="7">The sequence shown here is derived from an EMBL/GenBank/DDBJ whole genome shotgun (WGS) entry which is preliminary data.</text>
</comment>
<sequence length="211" mass="23462">MAQEAIQGVTHEPGKGRPRSGRLHQAILKTAFNLVLDVGFRAVSIEAIAAKIRVGKTTIYRRWPNKAAVIMDAFTMMVGSGSLFPKADTVTESIRRQMRAMARSFRGSDGALVKALLAEAQFDPELARAFRERWTLPRRKLARSVIGEAIRRGELRSDVDPDDVIDLLYAPMYYRLQMGTGPLSDAYIDGIFDQAMTGLRRTPIGQEGQKP</sequence>
<dbReference type="Pfam" id="PF00440">
    <property type="entry name" value="TetR_N"/>
    <property type="match status" value="1"/>
</dbReference>
<reference evidence="7 8" key="1">
    <citation type="journal article" date="2019" name="Nat. Microbiol.">
        <title>Mediterranean grassland soil C-N compound turnover is dependent on rainfall and depth, and is mediated by genomically divergent microorganisms.</title>
        <authorList>
            <person name="Diamond S."/>
            <person name="Andeer P.F."/>
            <person name="Li Z."/>
            <person name="Crits-Christoph A."/>
            <person name="Burstein D."/>
            <person name="Anantharaman K."/>
            <person name="Lane K.R."/>
            <person name="Thomas B.C."/>
            <person name="Pan C."/>
            <person name="Northen T.R."/>
            <person name="Banfield J.F."/>
        </authorList>
    </citation>
    <scope>NUCLEOTIDE SEQUENCE [LARGE SCALE GENOMIC DNA]</scope>
    <source>
        <strain evidence="7">NP_7</strain>
    </source>
</reference>
<dbReference type="PANTHER" id="PTHR30055:SF148">
    <property type="entry name" value="TETR-FAMILY TRANSCRIPTIONAL REGULATOR"/>
    <property type="match status" value="1"/>
</dbReference>
<keyword evidence="3" id="KW-0804">Transcription</keyword>
<evidence type="ECO:0000256" key="4">
    <source>
        <dbReference type="PROSITE-ProRule" id="PRU00335"/>
    </source>
</evidence>
<dbReference type="AlphaFoldDB" id="A0A537JLI7"/>
<accession>A0A537JLI7</accession>
<dbReference type="InterPro" id="IPR036271">
    <property type="entry name" value="Tet_transcr_reg_TetR-rel_C_sf"/>
</dbReference>
<evidence type="ECO:0000256" key="2">
    <source>
        <dbReference type="ARBA" id="ARBA00023125"/>
    </source>
</evidence>
<dbReference type="Pfam" id="PF16859">
    <property type="entry name" value="TetR_C_11"/>
    <property type="match status" value="1"/>
</dbReference>
<evidence type="ECO:0000256" key="5">
    <source>
        <dbReference type="SAM" id="MobiDB-lite"/>
    </source>
</evidence>
<dbReference type="PANTHER" id="PTHR30055">
    <property type="entry name" value="HTH-TYPE TRANSCRIPTIONAL REGULATOR RUTR"/>
    <property type="match status" value="1"/>
</dbReference>
<dbReference type="PROSITE" id="PS01081">
    <property type="entry name" value="HTH_TETR_1"/>
    <property type="match status" value="1"/>
</dbReference>
<dbReference type="InterPro" id="IPR009057">
    <property type="entry name" value="Homeodomain-like_sf"/>
</dbReference>
<keyword evidence="2 4" id="KW-0238">DNA-binding</keyword>
<dbReference type="PROSITE" id="PS50977">
    <property type="entry name" value="HTH_TETR_2"/>
    <property type="match status" value="1"/>
</dbReference>
<dbReference type="GO" id="GO:0000976">
    <property type="term" value="F:transcription cis-regulatory region binding"/>
    <property type="evidence" value="ECO:0007669"/>
    <property type="project" value="TreeGrafter"/>
</dbReference>
<dbReference type="Gene3D" id="1.10.10.60">
    <property type="entry name" value="Homeodomain-like"/>
    <property type="match status" value="1"/>
</dbReference>
<dbReference type="InterPro" id="IPR050109">
    <property type="entry name" value="HTH-type_TetR-like_transc_reg"/>
</dbReference>
<gene>
    <name evidence="7" type="ORF">E6H04_01380</name>
</gene>
<evidence type="ECO:0000256" key="1">
    <source>
        <dbReference type="ARBA" id="ARBA00023015"/>
    </source>
</evidence>
<organism evidence="7 8">
    <name type="scientific">Candidatus Segetimicrobium genomatis</name>
    <dbReference type="NCBI Taxonomy" id="2569760"/>
    <lineage>
        <taxon>Bacteria</taxon>
        <taxon>Bacillati</taxon>
        <taxon>Candidatus Sysuimicrobiota</taxon>
        <taxon>Candidatus Sysuimicrobiia</taxon>
        <taxon>Candidatus Sysuimicrobiales</taxon>
        <taxon>Candidatus Segetimicrobiaceae</taxon>
        <taxon>Candidatus Segetimicrobium</taxon>
    </lineage>
</organism>
<evidence type="ECO:0000256" key="3">
    <source>
        <dbReference type="ARBA" id="ARBA00023163"/>
    </source>
</evidence>
<dbReference type="EMBL" id="VBAO01000032">
    <property type="protein sequence ID" value="TMI84405.1"/>
    <property type="molecule type" value="Genomic_DNA"/>
</dbReference>
<name>A0A537JLI7_9BACT</name>